<dbReference type="FunFam" id="1.20.120.1780:FF:000001">
    <property type="entry name" value="4-hydroxybenzoate octaprenyltransferase"/>
    <property type="match status" value="1"/>
</dbReference>
<dbReference type="HAMAP" id="MF_01635">
    <property type="entry name" value="UbiA"/>
    <property type="match status" value="1"/>
</dbReference>
<protein>
    <recommendedName>
        <fullName evidence="9">4-hydroxybenzoate polyprenyltransferase, mitochondrial</fullName>
        <shortName evidence="9">4-HB polyprenyltransferase</shortName>
        <ecNumber evidence="9">2.5.1.39</ecNumber>
    </recommendedName>
    <alternativeName>
        <fullName evidence="9">Para-hydroxybenzoate--polyprenyltransferase</fullName>
        <shortName evidence="9">PHB:PPT</shortName>
        <shortName evidence="9">PHB:polyprenyltransferase</shortName>
    </alternativeName>
</protein>
<feature type="transmembrane region" description="Helical" evidence="9">
    <location>
        <begin position="165"/>
        <end position="186"/>
    </location>
</feature>
<dbReference type="PANTHER" id="PTHR11048">
    <property type="entry name" value="PRENYLTRANSFERASES"/>
    <property type="match status" value="1"/>
</dbReference>
<evidence type="ECO:0000313" key="11">
    <source>
        <dbReference type="Proteomes" id="UP000614350"/>
    </source>
</evidence>
<dbReference type="EC" id="2.5.1.39" evidence="9"/>
<dbReference type="GO" id="GO:0005743">
    <property type="term" value="C:mitochondrial inner membrane"/>
    <property type="evidence" value="ECO:0007669"/>
    <property type="project" value="UniProtKB-SubCell"/>
</dbReference>
<evidence type="ECO:0000256" key="2">
    <source>
        <dbReference type="ARBA" id="ARBA00004141"/>
    </source>
</evidence>
<evidence type="ECO:0000256" key="7">
    <source>
        <dbReference type="ARBA" id="ARBA00023136"/>
    </source>
</evidence>
<evidence type="ECO:0000256" key="6">
    <source>
        <dbReference type="ARBA" id="ARBA00022989"/>
    </source>
</evidence>
<feature type="transmembrane region" description="Helical" evidence="9">
    <location>
        <begin position="215"/>
        <end position="235"/>
    </location>
</feature>
<feature type="transmembrane region" description="Helical" evidence="9">
    <location>
        <begin position="132"/>
        <end position="153"/>
    </location>
</feature>
<comment type="subcellular location">
    <subcellularLocation>
        <location evidence="2">Membrane</location>
        <topology evidence="2">Multi-pass membrane protein</topology>
    </subcellularLocation>
    <subcellularLocation>
        <location evidence="9">Mitochondrion inner membrane</location>
        <topology evidence="9">Multi-pass membrane protein</topology>
        <orientation evidence="9">Matrix side</orientation>
    </subcellularLocation>
</comment>
<keyword evidence="8 9" id="KW-0414">Isoprene biosynthesis</keyword>
<dbReference type="InterPro" id="IPR000537">
    <property type="entry name" value="UbiA_prenyltransferase"/>
</dbReference>
<dbReference type="CDD" id="cd13959">
    <property type="entry name" value="PT_UbiA_COQ2"/>
    <property type="match status" value="1"/>
</dbReference>
<comment type="cofactor">
    <cofactor evidence="1 9">
        <name>Mg(2+)</name>
        <dbReference type="ChEBI" id="CHEBI:18420"/>
    </cofactor>
</comment>
<feature type="transmembrane region" description="Helical" evidence="9">
    <location>
        <begin position="288"/>
        <end position="307"/>
    </location>
</feature>
<keyword evidence="7 9" id="KW-0472">Membrane</keyword>
<comment type="similarity">
    <text evidence="3 9">Belongs to the UbiA prenyltransferase family.</text>
</comment>
<comment type="catalytic activity">
    <reaction evidence="9">
        <text>an all-trans-polyprenyl diphosphate + 4-hydroxybenzoate = a 4-hydroxy-3-(all-trans-polyprenyl)benzoate + diphosphate</text>
        <dbReference type="Rhea" id="RHEA:44504"/>
        <dbReference type="Rhea" id="RHEA-COMP:9514"/>
        <dbReference type="Rhea" id="RHEA-COMP:9564"/>
        <dbReference type="ChEBI" id="CHEBI:17879"/>
        <dbReference type="ChEBI" id="CHEBI:33019"/>
        <dbReference type="ChEBI" id="CHEBI:58914"/>
        <dbReference type="ChEBI" id="CHEBI:78396"/>
        <dbReference type="EC" id="2.5.1.39"/>
    </reaction>
</comment>
<dbReference type="GO" id="GO:0008299">
    <property type="term" value="P:isoprenoid biosynthetic process"/>
    <property type="evidence" value="ECO:0007669"/>
    <property type="project" value="UniProtKB-UniRule"/>
</dbReference>
<keyword evidence="4 9" id="KW-0808">Transferase</keyword>
<proteinExistence type="inferred from homology"/>
<dbReference type="InterPro" id="IPR039653">
    <property type="entry name" value="Prenyltransferase"/>
</dbReference>
<gene>
    <name evidence="9" type="primary">coq2</name>
    <name evidence="10" type="ORF">HZH66_009874</name>
</gene>
<dbReference type="PANTHER" id="PTHR11048:SF28">
    <property type="entry name" value="4-HYDROXYBENZOATE POLYPRENYLTRANSFERASE, MITOCHONDRIAL"/>
    <property type="match status" value="1"/>
</dbReference>
<comment type="pathway">
    <text evidence="9">Cofactor biosynthesis; ubiquinone biosynthesis.</text>
</comment>
<feature type="transmembrane region" description="Helical" evidence="9">
    <location>
        <begin position="193"/>
        <end position="209"/>
    </location>
</feature>
<accession>A0A834JR38</accession>
<keyword evidence="9" id="KW-0999">Mitochondrion inner membrane</keyword>
<dbReference type="Pfam" id="PF01040">
    <property type="entry name" value="UbiA"/>
    <property type="match status" value="1"/>
</dbReference>
<evidence type="ECO:0000256" key="9">
    <source>
        <dbReference type="HAMAP-Rule" id="MF_03189"/>
    </source>
</evidence>
<dbReference type="Proteomes" id="UP000614350">
    <property type="component" value="Unassembled WGS sequence"/>
</dbReference>
<keyword evidence="9" id="KW-0831">Ubiquinone biosynthesis</keyword>
<dbReference type="UniPathway" id="UPA00232"/>
<keyword evidence="9" id="KW-0496">Mitochondrion</keyword>
<keyword evidence="6 9" id="KW-1133">Transmembrane helix</keyword>
<name>A0A834JR38_VESVU</name>
<evidence type="ECO:0000313" key="10">
    <source>
        <dbReference type="EMBL" id="KAF7391394.1"/>
    </source>
</evidence>
<evidence type="ECO:0000256" key="5">
    <source>
        <dbReference type="ARBA" id="ARBA00022692"/>
    </source>
</evidence>
<comment type="function">
    <text evidence="9">Catalyzes the prenylation of para-hydroxybenzoate (PHB) with an all-trans polyprenyl group. Mediates the second step in the final reaction sequence of coenzyme Q (CoQ) biosynthesis, which is the condensation of the polyisoprenoid side chain with PHB, generating the first membrane-bound Q intermediate.</text>
</comment>
<organism evidence="10 11">
    <name type="scientific">Vespula vulgaris</name>
    <name type="common">Yellow jacket</name>
    <name type="synonym">Wasp</name>
    <dbReference type="NCBI Taxonomy" id="7454"/>
    <lineage>
        <taxon>Eukaryota</taxon>
        <taxon>Metazoa</taxon>
        <taxon>Ecdysozoa</taxon>
        <taxon>Arthropoda</taxon>
        <taxon>Hexapoda</taxon>
        <taxon>Insecta</taxon>
        <taxon>Pterygota</taxon>
        <taxon>Neoptera</taxon>
        <taxon>Endopterygota</taxon>
        <taxon>Hymenoptera</taxon>
        <taxon>Apocrita</taxon>
        <taxon>Aculeata</taxon>
        <taxon>Vespoidea</taxon>
        <taxon>Vespidae</taxon>
        <taxon>Vespinae</taxon>
        <taxon>Vespula</taxon>
    </lineage>
</organism>
<reference evidence="10" key="1">
    <citation type="journal article" date="2020" name="G3 (Bethesda)">
        <title>High-Quality Assemblies for Three Invasive Social Wasps from the &lt;i&gt;Vespula&lt;/i&gt; Genus.</title>
        <authorList>
            <person name="Harrop T.W.R."/>
            <person name="Guhlin J."/>
            <person name="McLaughlin G.M."/>
            <person name="Permina E."/>
            <person name="Stockwell P."/>
            <person name="Gilligan J."/>
            <person name="Le Lec M.F."/>
            <person name="Gruber M.A.M."/>
            <person name="Quinn O."/>
            <person name="Lovegrove M."/>
            <person name="Duncan E.J."/>
            <person name="Remnant E.J."/>
            <person name="Van Eeckhoven J."/>
            <person name="Graham B."/>
            <person name="Knapp R.A."/>
            <person name="Langford K.W."/>
            <person name="Kronenberg Z."/>
            <person name="Press M.O."/>
            <person name="Eacker S.M."/>
            <person name="Wilson-Rankin E.E."/>
            <person name="Purcell J."/>
            <person name="Lester P.J."/>
            <person name="Dearden P.K."/>
        </authorList>
    </citation>
    <scope>NUCLEOTIDE SEQUENCE</scope>
    <source>
        <strain evidence="10">Marl-1</strain>
    </source>
</reference>
<dbReference type="InterPro" id="IPR006370">
    <property type="entry name" value="HB_polyprenyltransferase-like"/>
</dbReference>
<evidence type="ECO:0000256" key="4">
    <source>
        <dbReference type="ARBA" id="ARBA00022679"/>
    </source>
</evidence>
<comment type="caution">
    <text evidence="10">The sequence shown here is derived from an EMBL/GenBank/DDBJ whole genome shotgun (WGS) entry which is preliminary data.</text>
</comment>
<evidence type="ECO:0000256" key="8">
    <source>
        <dbReference type="ARBA" id="ARBA00023229"/>
    </source>
</evidence>
<sequence length="385" mass="43371">MFHSNSSFIKRTFQIRYKTMLLIRGGQKLGAFYGLSTYINNSNQKQIKIALSSLCSFKNFSTLSSIKIKYKYKIHFDIDDKVKPLLGLNTLCYINLSNCQERRYSGLAARILNNSSPKIQPYMRLMRIDKPIGSWLLFWPCGWSIAMAAPPSSRTKDRPLATGQLTYLQSLIFLGGQLSLGLLVLLQLNWYSVLLGASSLGLVIIYPLMKRITYWPQFILGMTFNWGALLGWSAVRESCDWSVCLPLYAAGVCWTIIYDTIYAHQDKVDDLLLSIKSTALKFGDKTQLYLSAFGITMIAGLITSGIVTAQTWPYYVAVGLTGKHLVNQICTLDINNPKDCAQKFISNQRIGMMIFVGIILSNLLKDLPKKQDQKNKQDGGKDCIK</sequence>
<evidence type="ECO:0000256" key="3">
    <source>
        <dbReference type="ARBA" id="ARBA00005985"/>
    </source>
</evidence>
<keyword evidence="5 9" id="KW-0812">Transmembrane</keyword>
<evidence type="ECO:0000256" key="1">
    <source>
        <dbReference type="ARBA" id="ARBA00001946"/>
    </source>
</evidence>
<keyword evidence="11" id="KW-1185">Reference proteome</keyword>
<dbReference type="GO" id="GO:0008412">
    <property type="term" value="F:4-hydroxybenzoate polyprenyltransferase activity"/>
    <property type="evidence" value="ECO:0007669"/>
    <property type="project" value="UniProtKB-EC"/>
</dbReference>
<dbReference type="EMBL" id="JACSEA010000010">
    <property type="protein sequence ID" value="KAF7391394.1"/>
    <property type="molecule type" value="Genomic_DNA"/>
</dbReference>
<dbReference type="GO" id="GO:0006744">
    <property type="term" value="P:ubiquinone biosynthetic process"/>
    <property type="evidence" value="ECO:0007669"/>
    <property type="project" value="UniProtKB-UniRule"/>
</dbReference>
<dbReference type="Gene3D" id="1.20.120.1780">
    <property type="entry name" value="UbiA prenyltransferase"/>
    <property type="match status" value="1"/>
</dbReference>
<dbReference type="AlphaFoldDB" id="A0A834JR38"/>